<protein>
    <recommendedName>
        <fullName evidence="1">ScoMcrA-like SRA domain-containing protein</fullName>
    </recommendedName>
</protein>
<evidence type="ECO:0000259" key="1">
    <source>
        <dbReference type="Pfam" id="PF26348"/>
    </source>
</evidence>
<dbReference type="RefSeq" id="WP_345696772.1">
    <property type="nucleotide sequence ID" value="NZ_BAABIS010000001.1"/>
</dbReference>
<evidence type="ECO:0000313" key="3">
    <source>
        <dbReference type="Proteomes" id="UP001501752"/>
    </source>
</evidence>
<dbReference type="Pfam" id="PF26348">
    <property type="entry name" value="SRA_ScoMcrA"/>
    <property type="match status" value="1"/>
</dbReference>
<gene>
    <name evidence="2" type="ORF">GCM10023235_23800</name>
</gene>
<reference evidence="3" key="1">
    <citation type="journal article" date="2019" name="Int. J. Syst. Evol. Microbiol.">
        <title>The Global Catalogue of Microorganisms (GCM) 10K type strain sequencing project: providing services to taxonomists for standard genome sequencing and annotation.</title>
        <authorList>
            <consortium name="The Broad Institute Genomics Platform"/>
            <consortium name="The Broad Institute Genome Sequencing Center for Infectious Disease"/>
            <person name="Wu L."/>
            <person name="Ma J."/>
        </authorList>
    </citation>
    <scope>NUCLEOTIDE SEQUENCE [LARGE SCALE GENOMIC DNA]</scope>
    <source>
        <strain evidence="3">JCM 13006</strain>
    </source>
</reference>
<name>A0ABP9DIY0_9ACTN</name>
<evidence type="ECO:0000313" key="2">
    <source>
        <dbReference type="EMBL" id="GAA4846383.1"/>
    </source>
</evidence>
<keyword evidence="3" id="KW-1185">Reference proteome</keyword>
<dbReference type="EMBL" id="BAABIS010000001">
    <property type="protein sequence ID" value="GAA4846383.1"/>
    <property type="molecule type" value="Genomic_DNA"/>
</dbReference>
<dbReference type="Proteomes" id="UP001501752">
    <property type="component" value="Unassembled WGS sequence"/>
</dbReference>
<dbReference type="InterPro" id="IPR058712">
    <property type="entry name" value="SRA_ScoMcrA"/>
</dbReference>
<organism evidence="2 3">
    <name type="scientific">Kitasatospora terrestris</name>
    <dbReference type="NCBI Taxonomy" id="258051"/>
    <lineage>
        <taxon>Bacteria</taxon>
        <taxon>Bacillati</taxon>
        <taxon>Actinomycetota</taxon>
        <taxon>Actinomycetes</taxon>
        <taxon>Kitasatosporales</taxon>
        <taxon>Streptomycetaceae</taxon>
        <taxon>Kitasatospora</taxon>
    </lineage>
</organism>
<comment type="caution">
    <text evidence="2">The sequence shown here is derived from an EMBL/GenBank/DDBJ whole genome shotgun (WGS) entry which is preliminary data.</text>
</comment>
<feature type="domain" description="ScoMcrA-like SRA" evidence="1">
    <location>
        <begin position="31"/>
        <end position="160"/>
    </location>
</feature>
<proteinExistence type="predicted"/>
<sequence length="330" mass="36570">MPIESFPPPVDAVTTRDELARSLGLESSRSWAGGIVVVTPERKVLVFSDPEEGVKHSYTFDGWAEEEDEYGPVFQYTGAGPLGHQKLSGANSPLMTHRAKGREVHLFVAAGRVPGTSAKYQRYIGQMVLDPIEPYVERWNTDQRGEERMVYVFRLRPAEGAAVAVHEADVVLPAPVTTRLLIPAERTTAAFTTAERHITDRTAVGPQGPRTVYRREGELRTAFADFLTNRGHEVGTYQLTIKGERGTFTTDLYDATAKVLYEAKSASTRKAVREAVAQLLDYRRHIDVPDLRCAVLLPSQPSEDLRDFIAKAGLDLVFRTGDAFTGHLSE</sequence>
<accession>A0ABP9DIY0</accession>